<evidence type="ECO:0000313" key="2">
    <source>
        <dbReference type="Proteomes" id="UP000886722"/>
    </source>
</evidence>
<dbReference type="AlphaFoldDB" id="A0A9D1GE28"/>
<comment type="caution">
    <text evidence="1">The sequence shown here is derived from an EMBL/GenBank/DDBJ whole genome shotgun (WGS) entry which is preliminary data.</text>
</comment>
<evidence type="ECO:0000313" key="1">
    <source>
        <dbReference type="EMBL" id="HIT39288.1"/>
    </source>
</evidence>
<name>A0A9D1GE28_9BACT</name>
<proteinExistence type="predicted"/>
<dbReference type="Pfam" id="PF09719">
    <property type="entry name" value="C_GCAxxG_C_C"/>
    <property type="match status" value="1"/>
</dbReference>
<organism evidence="1 2">
    <name type="scientific">Candidatus Caccoplasma intestinavium</name>
    <dbReference type="NCBI Taxonomy" id="2840716"/>
    <lineage>
        <taxon>Bacteria</taxon>
        <taxon>Pseudomonadati</taxon>
        <taxon>Bacteroidota</taxon>
        <taxon>Bacteroidia</taxon>
        <taxon>Bacteroidales</taxon>
        <taxon>Bacteroidaceae</taxon>
        <taxon>Bacteroidaceae incertae sedis</taxon>
        <taxon>Candidatus Caccoplasma</taxon>
    </lineage>
</organism>
<protein>
    <submittedName>
        <fullName evidence="1">C_GCAxxG_C_C family protein</fullName>
    </submittedName>
</protein>
<sequence length="158" mass="17327">MEKVDVEARARKARELFMSGYNCSQSVFLAYADLYGIDPKLASTIVAPLGGGMGRLREVCGAVSAAFMLTGLKYPNPSPGDKAAKTRSYAVVQELAERFRRENGSIVCRELLGLGKGPDSPEPSDRTEAYYKRRPCPDYIEIAARIVGEKLNEDDSVE</sequence>
<dbReference type="NCBIfam" id="TIGR01909">
    <property type="entry name" value="C_GCAxxG_C_C"/>
    <property type="match status" value="1"/>
</dbReference>
<dbReference type="EMBL" id="DVKT01000034">
    <property type="protein sequence ID" value="HIT39288.1"/>
    <property type="molecule type" value="Genomic_DNA"/>
</dbReference>
<reference evidence="1" key="2">
    <citation type="journal article" date="2021" name="PeerJ">
        <title>Extensive microbial diversity within the chicken gut microbiome revealed by metagenomics and culture.</title>
        <authorList>
            <person name="Gilroy R."/>
            <person name="Ravi A."/>
            <person name="Getino M."/>
            <person name="Pursley I."/>
            <person name="Horton D.L."/>
            <person name="Alikhan N.F."/>
            <person name="Baker D."/>
            <person name="Gharbi K."/>
            <person name="Hall N."/>
            <person name="Watson M."/>
            <person name="Adriaenssens E.M."/>
            <person name="Foster-Nyarko E."/>
            <person name="Jarju S."/>
            <person name="Secka A."/>
            <person name="Antonio M."/>
            <person name="Oren A."/>
            <person name="Chaudhuri R.R."/>
            <person name="La Ragione R."/>
            <person name="Hildebrand F."/>
            <person name="Pallen M.J."/>
        </authorList>
    </citation>
    <scope>NUCLEOTIDE SEQUENCE</scope>
    <source>
        <strain evidence="1">21143</strain>
    </source>
</reference>
<dbReference type="InterPro" id="IPR010181">
    <property type="entry name" value="CGCAxxGCC_motif"/>
</dbReference>
<gene>
    <name evidence="1" type="ORF">IAD06_04545</name>
</gene>
<accession>A0A9D1GE28</accession>
<reference evidence="1" key="1">
    <citation type="submission" date="2020-10" db="EMBL/GenBank/DDBJ databases">
        <authorList>
            <person name="Gilroy R."/>
        </authorList>
    </citation>
    <scope>NUCLEOTIDE SEQUENCE</scope>
    <source>
        <strain evidence="1">21143</strain>
    </source>
</reference>
<dbReference type="Proteomes" id="UP000886722">
    <property type="component" value="Unassembled WGS sequence"/>
</dbReference>